<keyword evidence="4 11" id="KW-0812">Transmembrane</keyword>
<keyword evidence="5 13" id="KW-1133">Transmembrane helix</keyword>
<evidence type="ECO:0000256" key="3">
    <source>
        <dbReference type="ARBA" id="ARBA00022461"/>
    </source>
</evidence>
<keyword evidence="8 13" id="KW-0472">Membrane</keyword>
<dbReference type="PANTHER" id="PTHR11690">
    <property type="entry name" value="AMILORIDE-SENSITIVE SODIUM CHANNEL-RELATED"/>
    <property type="match status" value="1"/>
</dbReference>
<feature type="compositionally biased region" description="Low complexity" evidence="12">
    <location>
        <begin position="363"/>
        <end position="374"/>
    </location>
</feature>
<feature type="region of interest" description="Disordered" evidence="12">
    <location>
        <begin position="309"/>
        <end position="333"/>
    </location>
</feature>
<keyword evidence="6" id="KW-0915">Sodium</keyword>
<proteinExistence type="inferred from homology"/>
<keyword evidence="3 11" id="KW-0894">Sodium channel</keyword>
<keyword evidence="7 11" id="KW-0406">Ion transport</keyword>
<evidence type="ECO:0000256" key="12">
    <source>
        <dbReference type="SAM" id="MobiDB-lite"/>
    </source>
</evidence>
<organism evidence="14 15">
    <name type="scientific">Elysia crispata</name>
    <name type="common">lettuce slug</name>
    <dbReference type="NCBI Taxonomy" id="231223"/>
    <lineage>
        <taxon>Eukaryota</taxon>
        <taxon>Metazoa</taxon>
        <taxon>Spiralia</taxon>
        <taxon>Lophotrochozoa</taxon>
        <taxon>Mollusca</taxon>
        <taxon>Gastropoda</taxon>
        <taxon>Heterobranchia</taxon>
        <taxon>Euthyneura</taxon>
        <taxon>Panpulmonata</taxon>
        <taxon>Sacoglossa</taxon>
        <taxon>Placobranchoidea</taxon>
        <taxon>Plakobranchidae</taxon>
        <taxon>Elysia</taxon>
    </lineage>
</organism>
<feature type="compositionally biased region" description="Basic and acidic residues" evidence="12">
    <location>
        <begin position="65"/>
        <end position="77"/>
    </location>
</feature>
<dbReference type="Pfam" id="PF00858">
    <property type="entry name" value="ASC"/>
    <property type="match status" value="1"/>
</dbReference>
<evidence type="ECO:0000313" key="14">
    <source>
        <dbReference type="EMBL" id="KAK3737565.1"/>
    </source>
</evidence>
<feature type="compositionally biased region" description="Polar residues" evidence="12">
    <location>
        <begin position="319"/>
        <end position="333"/>
    </location>
</feature>
<sequence length="699" mass="78464">MVRLGIYDYFSNNSSENKDRKHSFAFDSYTNTSVISPYTVVDINDDVKPGDIEDVTIKPSSPGSREGEGEDRSKAEKDPEDVSQVWWNFLSETSLHGCKNVKERQFVKRVVWCCFILLMAGTLSWALTNLLLKYNEHPFVSVWGFQRENTITAPGLTICIPAKFNEEKLETARPAYRMLAYGETSTAPLSEGGASMLEGYQKYFNIWRKELENVTVSQARQEIGFTKTEVFWYSSLYLKDRTYLLTDIMHDIDMEAETCWTLHWFDLDTSEKAGFVFEDSSEEDDEAIYNESGDSSTLDDILSVHDSASEPRTEIAYNGTKNSSSTNSDNLKKASTLSKPTFESVVTTLFASVPSTPSNTLESSAASTTAAPTSRPSQVTSRAGGDDDKEEKLGESNPVTSDSEKVEGSGMLRLSSRDSITFVMNMQQYYWLSTNYYAGVKLYLHDMSEAFWTVNPLLLRPGTMSSVYYKTTKYKFLPPPYKSFGGIGAKEQRSLTRNTGCVDTTSTSFQHNMVSRPPALYSSDLCMLEVSMNRSTQECGCSVDPFYNKLHGTKECSIYKYQQCFAKRVDQELYKQQTLLGEGKESPCPQACKMTRYESTVTSANYPTTKSYKHLTAVTGLSEGDIDENILMFTIKPQGPLTVTVEHVPELTMLNILGSVGGWMGLCLGASFLTLTELFEAFVMSAWILSRKLVRRMRA</sequence>
<evidence type="ECO:0000256" key="11">
    <source>
        <dbReference type="RuleBase" id="RU000679"/>
    </source>
</evidence>
<feature type="region of interest" description="Disordered" evidence="12">
    <location>
        <begin position="353"/>
        <end position="410"/>
    </location>
</feature>
<accession>A0AAE0Y967</accession>
<feature type="compositionally biased region" description="Basic and acidic residues" evidence="12">
    <location>
        <begin position="384"/>
        <end position="394"/>
    </location>
</feature>
<feature type="transmembrane region" description="Helical" evidence="13">
    <location>
        <begin position="663"/>
        <end position="689"/>
    </location>
</feature>
<dbReference type="GO" id="GO:0015280">
    <property type="term" value="F:ligand-gated sodium channel activity"/>
    <property type="evidence" value="ECO:0007669"/>
    <property type="project" value="TreeGrafter"/>
</dbReference>
<gene>
    <name evidence="14" type="ORF">RRG08_062192</name>
</gene>
<keyword evidence="10 11" id="KW-0407">Ion channel</keyword>
<comment type="subcellular location">
    <subcellularLocation>
        <location evidence="1">Membrane</location>
        <topology evidence="1">Multi-pass membrane protein</topology>
    </subcellularLocation>
</comment>
<dbReference type="GO" id="GO:0005886">
    <property type="term" value="C:plasma membrane"/>
    <property type="evidence" value="ECO:0007669"/>
    <property type="project" value="TreeGrafter"/>
</dbReference>
<evidence type="ECO:0000313" key="15">
    <source>
        <dbReference type="Proteomes" id="UP001283361"/>
    </source>
</evidence>
<dbReference type="Gene3D" id="1.10.287.770">
    <property type="entry name" value="YojJ-like"/>
    <property type="match status" value="1"/>
</dbReference>
<evidence type="ECO:0000256" key="8">
    <source>
        <dbReference type="ARBA" id="ARBA00023136"/>
    </source>
</evidence>
<name>A0AAE0Y967_9GAST</name>
<evidence type="ECO:0000256" key="4">
    <source>
        <dbReference type="ARBA" id="ARBA00022692"/>
    </source>
</evidence>
<evidence type="ECO:0000256" key="10">
    <source>
        <dbReference type="ARBA" id="ARBA00023303"/>
    </source>
</evidence>
<dbReference type="Proteomes" id="UP001283361">
    <property type="component" value="Unassembled WGS sequence"/>
</dbReference>
<keyword evidence="9 11" id="KW-0739">Sodium transport</keyword>
<feature type="transmembrane region" description="Helical" evidence="13">
    <location>
        <begin position="110"/>
        <end position="132"/>
    </location>
</feature>
<dbReference type="AlphaFoldDB" id="A0AAE0Y967"/>
<evidence type="ECO:0000256" key="9">
    <source>
        <dbReference type="ARBA" id="ARBA00023201"/>
    </source>
</evidence>
<evidence type="ECO:0000256" key="7">
    <source>
        <dbReference type="ARBA" id="ARBA00023065"/>
    </source>
</evidence>
<dbReference type="InterPro" id="IPR001873">
    <property type="entry name" value="ENaC"/>
</dbReference>
<dbReference type="PANTHER" id="PTHR11690:SF300">
    <property type="entry name" value="PICKPOCKET PROTEIN 19"/>
    <property type="match status" value="1"/>
</dbReference>
<keyword evidence="15" id="KW-1185">Reference proteome</keyword>
<dbReference type="PRINTS" id="PR01078">
    <property type="entry name" value="AMINACHANNEL"/>
</dbReference>
<reference evidence="14" key="1">
    <citation type="journal article" date="2023" name="G3 (Bethesda)">
        <title>A reference genome for the long-term kleptoplast-retaining sea slug Elysia crispata morphotype clarki.</title>
        <authorList>
            <person name="Eastman K.E."/>
            <person name="Pendleton A.L."/>
            <person name="Shaikh M.A."/>
            <person name="Suttiyut T."/>
            <person name="Ogas R."/>
            <person name="Tomko P."/>
            <person name="Gavelis G."/>
            <person name="Widhalm J.R."/>
            <person name="Wisecaver J.H."/>
        </authorList>
    </citation>
    <scope>NUCLEOTIDE SEQUENCE</scope>
    <source>
        <strain evidence="14">ECLA1</strain>
    </source>
</reference>
<dbReference type="EMBL" id="JAWDGP010006640">
    <property type="protein sequence ID" value="KAK3737565.1"/>
    <property type="molecule type" value="Genomic_DNA"/>
</dbReference>
<feature type="compositionally biased region" description="Polar residues" evidence="12">
    <location>
        <begin position="353"/>
        <end position="362"/>
    </location>
</feature>
<evidence type="ECO:0000256" key="1">
    <source>
        <dbReference type="ARBA" id="ARBA00004141"/>
    </source>
</evidence>
<feature type="region of interest" description="Disordered" evidence="12">
    <location>
        <begin position="51"/>
        <end position="79"/>
    </location>
</feature>
<evidence type="ECO:0000256" key="5">
    <source>
        <dbReference type="ARBA" id="ARBA00022989"/>
    </source>
</evidence>
<evidence type="ECO:0000256" key="13">
    <source>
        <dbReference type="SAM" id="Phobius"/>
    </source>
</evidence>
<protein>
    <submittedName>
        <fullName evidence="14">Uncharacterized protein</fullName>
    </submittedName>
</protein>
<evidence type="ECO:0000256" key="2">
    <source>
        <dbReference type="ARBA" id="ARBA00022448"/>
    </source>
</evidence>
<keyword evidence="2 11" id="KW-0813">Transport</keyword>
<comment type="caution">
    <text evidence="14">The sequence shown here is derived from an EMBL/GenBank/DDBJ whole genome shotgun (WGS) entry which is preliminary data.</text>
</comment>
<comment type="similarity">
    <text evidence="11">Belongs to the amiloride-sensitive sodium channel (TC 1.A.6) family.</text>
</comment>
<evidence type="ECO:0000256" key="6">
    <source>
        <dbReference type="ARBA" id="ARBA00023053"/>
    </source>
</evidence>